<dbReference type="InterPro" id="IPR002104">
    <property type="entry name" value="Integrase_catalytic"/>
</dbReference>
<evidence type="ECO:0000256" key="2">
    <source>
        <dbReference type="ARBA" id="ARBA00022908"/>
    </source>
</evidence>
<keyword evidence="7" id="KW-1185">Reference proteome</keyword>
<dbReference type="EMBL" id="CP147711">
    <property type="protein sequence ID" value="WXC83771.1"/>
    <property type="molecule type" value="Genomic_DNA"/>
</dbReference>
<comment type="similarity">
    <text evidence="1">Belongs to the 'phage' integrase family.</text>
</comment>
<dbReference type="InterPro" id="IPR013762">
    <property type="entry name" value="Integrase-like_cat_sf"/>
</dbReference>
<dbReference type="Gene3D" id="1.10.443.10">
    <property type="entry name" value="Intergrase catalytic core"/>
    <property type="match status" value="1"/>
</dbReference>
<dbReference type="Pfam" id="PF13356">
    <property type="entry name" value="Arm-DNA-bind_3"/>
    <property type="match status" value="1"/>
</dbReference>
<sequence length="413" mass="45928">MAQQRNRLSARSVATITKIGRHADGGNLYLSISPNGGRRWTFLFRWRGKTKEIGLGSARDVMLARARELATAARAELAEGRQPTGIRRPTVGETFGEVANRLVETMAPGWKNEKHAAQWRMTLLGEAGEGDEDGKPIKAKHDYCASLRKVPVAEVSTADVLAVLQPIWQTKPETASRIRGRIERALDSAKAQGLRTGENPARWRGHLDHLLAKRQRLTRGHHAALPYSDVPAFMVDLRGREAVAARALEFVILTAARTGEALGARWDEIDFDRALWTVPPERMKMGKEHRVPLSARALEMVRELFEVRCNEFVFPGQSSDGGLSSMALAAVLKRMKVKGATPHGFRSSFRDWAGDETAYPREVIEAALAHTIENKAEAAYRRATALEKRRELMAAWSSYCAEPQGGKVVQLRR</sequence>
<evidence type="ECO:0000256" key="1">
    <source>
        <dbReference type="ARBA" id="ARBA00008857"/>
    </source>
</evidence>
<name>A0ABZ2PAT5_9BRAD</name>
<dbReference type="InterPro" id="IPR053876">
    <property type="entry name" value="Phage_int_M"/>
</dbReference>
<dbReference type="Pfam" id="PF00589">
    <property type="entry name" value="Phage_integrase"/>
    <property type="match status" value="1"/>
</dbReference>
<evidence type="ECO:0000313" key="6">
    <source>
        <dbReference type="EMBL" id="WXC83771.1"/>
    </source>
</evidence>
<dbReference type="InterPro" id="IPR010998">
    <property type="entry name" value="Integrase_recombinase_N"/>
</dbReference>
<organism evidence="6 7">
    <name type="scientific">Bradyrhizobium septentrionale</name>
    <dbReference type="NCBI Taxonomy" id="1404411"/>
    <lineage>
        <taxon>Bacteria</taxon>
        <taxon>Pseudomonadati</taxon>
        <taxon>Pseudomonadota</taxon>
        <taxon>Alphaproteobacteria</taxon>
        <taxon>Hyphomicrobiales</taxon>
        <taxon>Nitrobacteraceae</taxon>
        <taxon>Bradyrhizobium</taxon>
    </lineage>
</organism>
<dbReference type="PANTHER" id="PTHR30629:SF2">
    <property type="entry name" value="PROPHAGE INTEGRASE INTS-RELATED"/>
    <property type="match status" value="1"/>
</dbReference>
<dbReference type="PROSITE" id="PS51898">
    <property type="entry name" value="TYR_RECOMBINASE"/>
    <property type="match status" value="1"/>
</dbReference>
<evidence type="ECO:0000256" key="4">
    <source>
        <dbReference type="ARBA" id="ARBA00023172"/>
    </source>
</evidence>
<reference evidence="6" key="2">
    <citation type="submission" date="2024-03" db="EMBL/GenBank/DDBJ databases">
        <authorList>
            <person name="Bromfield E.S.P."/>
            <person name="Cloutier S."/>
        </authorList>
    </citation>
    <scope>NUCLEOTIDE SEQUENCE</scope>
    <source>
        <strain evidence="6">5S5</strain>
    </source>
</reference>
<evidence type="ECO:0000313" key="7">
    <source>
        <dbReference type="Proteomes" id="UP001432046"/>
    </source>
</evidence>
<dbReference type="PANTHER" id="PTHR30629">
    <property type="entry name" value="PROPHAGE INTEGRASE"/>
    <property type="match status" value="1"/>
</dbReference>
<keyword evidence="2" id="KW-0229">DNA integration</keyword>
<dbReference type="InterPro" id="IPR025166">
    <property type="entry name" value="Integrase_DNA_bind_dom"/>
</dbReference>
<accession>A0ABZ2PAT5</accession>
<dbReference type="SUPFAM" id="SSF56349">
    <property type="entry name" value="DNA breaking-rejoining enzymes"/>
    <property type="match status" value="1"/>
</dbReference>
<protein>
    <submittedName>
        <fullName evidence="6">Tyrosine-type recombinase/integrase</fullName>
    </submittedName>
</protein>
<evidence type="ECO:0000256" key="3">
    <source>
        <dbReference type="ARBA" id="ARBA00023125"/>
    </source>
</evidence>
<keyword evidence="4" id="KW-0233">DNA recombination</keyword>
<dbReference type="Proteomes" id="UP001432046">
    <property type="component" value="Chromosome"/>
</dbReference>
<dbReference type="Gene3D" id="3.30.160.390">
    <property type="entry name" value="Integrase, DNA-binding domain"/>
    <property type="match status" value="1"/>
</dbReference>
<dbReference type="InterPro" id="IPR011010">
    <property type="entry name" value="DNA_brk_join_enz"/>
</dbReference>
<dbReference type="CDD" id="cd00801">
    <property type="entry name" value="INT_P4_C"/>
    <property type="match status" value="1"/>
</dbReference>
<evidence type="ECO:0000259" key="5">
    <source>
        <dbReference type="PROSITE" id="PS51898"/>
    </source>
</evidence>
<gene>
    <name evidence="6" type="ORF">WDK88_20430</name>
</gene>
<proteinExistence type="inferred from homology"/>
<keyword evidence="3" id="KW-0238">DNA-binding</keyword>
<dbReference type="InterPro" id="IPR050808">
    <property type="entry name" value="Phage_Integrase"/>
</dbReference>
<dbReference type="InterPro" id="IPR038488">
    <property type="entry name" value="Integrase_DNA-bd_sf"/>
</dbReference>
<dbReference type="RefSeq" id="WP_338689304.1">
    <property type="nucleotide sequence ID" value="NZ_CP147711.1"/>
</dbReference>
<feature type="domain" description="Tyr recombinase" evidence="5">
    <location>
        <begin position="220"/>
        <end position="393"/>
    </location>
</feature>
<reference evidence="6" key="1">
    <citation type="journal article" date="2021" name="Int. J. Syst. Evol. Microbiol.">
        <title>Bradyrhizobium septentrionale sp. nov. (sv. septentrionale) and Bradyrhizobium quebecense sp. nov. (sv. septentrionale) associated with legumes native to Canada possess rearranged symbiosis genes and numerous insertion sequences.</title>
        <authorList>
            <person name="Bromfield E.S.P."/>
            <person name="Cloutier S."/>
        </authorList>
    </citation>
    <scope>NUCLEOTIDE SEQUENCE</scope>
    <source>
        <strain evidence="6">5S5</strain>
    </source>
</reference>
<dbReference type="Gene3D" id="1.10.150.130">
    <property type="match status" value="1"/>
</dbReference>
<dbReference type="Pfam" id="PF22022">
    <property type="entry name" value="Phage_int_M"/>
    <property type="match status" value="1"/>
</dbReference>